<proteinExistence type="inferred from homology"/>
<comment type="similarity">
    <text evidence="1">Belongs to the CdaR family.</text>
</comment>
<protein>
    <recommendedName>
        <fullName evidence="7">PucR family transcriptional regulator</fullName>
    </recommendedName>
</protein>
<evidence type="ECO:0000313" key="6">
    <source>
        <dbReference type="Proteomes" id="UP000217446"/>
    </source>
</evidence>
<dbReference type="Pfam" id="PF17853">
    <property type="entry name" value="GGDEF_2"/>
    <property type="match status" value="1"/>
</dbReference>
<evidence type="ECO:0008006" key="7">
    <source>
        <dbReference type="Google" id="ProtNLM"/>
    </source>
</evidence>
<dbReference type="EMBL" id="BDQI01000018">
    <property type="protein sequence ID" value="GAX55361.1"/>
    <property type="molecule type" value="Genomic_DNA"/>
</dbReference>
<evidence type="ECO:0000256" key="1">
    <source>
        <dbReference type="ARBA" id="ARBA00006754"/>
    </source>
</evidence>
<dbReference type="Pfam" id="PF14361">
    <property type="entry name" value="RsbRD_N"/>
    <property type="match status" value="1"/>
</dbReference>
<evidence type="ECO:0000259" key="3">
    <source>
        <dbReference type="Pfam" id="PF14361"/>
    </source>
</evidence>
<organism evidence="5 6">
    <name type="scientific">Streptomyces olivochromogenes</name>
    <dbReference type="NCBI Taxonomy" id="1963"/>
    <lineage>
        <taxon>Bacteria</taxon>
        <taxon>Bacillati</taxon>
        <taxon>Actinomycetota</taxon>
        <taxon>Actinomycetes</taxon>
        <taxon>Kitasatosporales</taxon>
        <taxon>Streptomycetaceae</taxon>
        <taxon>Streptomyces</taxon>
    </lineage>
</organism>
<dbReference type="InterPro" id="IPR051448">
    <property type="entry name" value="CdaR-like_regulators"/>
</dbReference>
<dbReference type="PANTHER" id="PTHR33744:SF1">
    <property type="entry name" value="DNA-BINDING TRANSCRIPTIONAL ACTIVATOR ADER"/>
    <property type="match status" value="1"/>
</dbReference>
<reference evidence="6" key="1">
    <citation type="submission" date="2017-05" db="EMBL/GenBank/DDBJ databases">
        <title>Streptomyces olivochromogenes NBRC 3561 whole genome shotgun sequence.</title>
        <authorList>
            <person name="Dohra H."/>
            <person name="Kodani S."/>
        </authorList>
    </citation>
    <scope>NUCLEOTIDE SEQUENCE [LARGE SCALE GENOMIC DNA]</scope>
    <source>
        <strain evidence="6">NBRC 3561</strain>
    </source>
</reference>
<evidence type="ECO:0000313" key="5">
    <source>
        <dbReference type="EMBL" id="GAX55361.1"/>
    </source>
</evidence>
<evidence type="ECO:0000259" key="2">
    <source>
        <dbReference type="Pfam" id="PF13556"/>
    </source>
</evidence>
<dbReference type="Pfam" id="PF13556">
    <property type="entry name" value="HTH_30"/>
    <property type="match status" value="1"/>
</dbReference>
<comment type="caution">
    <text evidence="5">The sequence shown here is derived from an EMBL/GenBank/DDBJ whole genome shotgun (WGS) entry which is preliminary data.</text>
</comment>
<dbReference type="RefSeq" id="WP_067379447.1">
    <property type="nucleotide sequence ID" value="NZ_BDQI01000018.1"/>
</dbReference>
<dbReference type="Proteomes" id="UP000217446">
    <property type="component" value="Unassembled WGS sequence"/>
</dbReference>
<keyword evidence="6" id="KW-1185">Reference proteome</keyword>
<name>A0A250VMK5_STROL</name>
<dbReference type="InterPro" id="IPR025736">
    <property type="entry name" value="PucR_C-HTH_dom"/>
</dbReference>
<dbReference type="InterPro" id="IPR041522">
    <property type="entry name" value="CdaR_GGDEF"/>
</dbReference>
<gene>
    <name evidence="5" type="ORF">SO3561_06917</name>
</gene>
<accession>A0A250VMK5</accession>
<dbReference type="Gene3D" id="1.10.10.2840">
    <property type="entry name" value="PucR C-terminal helix-turn-helix domain"/>
    <property type="match status" value="1"/>
</dbReference>
<dbReference type="AlphaFoldDB" id="A0A250VMK5"/>
<feature type="domain" description="RsbT co-antagonist protein RsbRD N-terminal" evidence="3">
    <location>
        <begin position="19"/>
        <end position="155"/>
    </location>
</feature>
<evidence type="ECO:0000259" key="4">
    <source>
        <dbReference type="Pfam" id="PF17853"/>
    </source>
</evidence>
<dbReference type="InterPro" id="IPR025751">
    <property type="entry name" value="RsbRD_N_dom"/>
</dbReference>
<feature type="domain" description="PucR C-terminal helix-turn-helix" evidence="2">
    <location>
        <begin position="327"/>
        <end position="385"/>
    </location>
</feature>
<sequence length="404" mass="43596">MVEKEINALATVLLERVGQLAKEMAARIRAGSRDYHYDVVPAEELEEACRTHLGNALRALTGQVPVDTEAAARIGRRRALQNVPLPAVMTAYRIGVKYFWEAVLAEATTNPGVGSDMLVAAASAMWVLQDGITEAMVSGYHDAVAERLVAHEHERSALVEALLEGRSMDADAAWSAAEVLGVPRKGPFTVVAAEVPHIGRQALPEAAALLSRRGIRSAWRLRPDMQLGIVYLRTPRDLNDLTEVLRQHARQRVGVSPSYDDLCRTGEALRFAKVAMRGGDAESGAVTVFDDSPVAVAAAGAPDVMARVVTKVLGPIEALPAGDRELLLDTLDAWFDCGGSAEEAAKRLYVHPNTVRLRLRRIAERTGRSLTDPRGITELSLALRAVRQTPKPPSSTGTADTADN</sequence>
<feature type="domain" description="CdaR GGDEF-like" evidence="4">
    <location>
        <begin position="165"/>
        <end position="277"/>
    </location>
</feature>
<dbReference type="InterPro" id="IPR042070">
    <property type="entry name" value="PucR_C-HTH_sf"/>
</dbReference>
<dbReference type="PANTHER" id="PTHR33744">
    <property type="entry name" value="CARBOHYDRATE DIACID REGULATOR"/>
    <property type="match status" value="1"/>
</dbReference>